<feature type="region of interest" description="Disordered" evidence="1">
    <location>
        <begin position="176"/>
        <end position="197"/>
    </location>
</feature>
<keyword evidence="3" id="KW-0418">Kinase</keyword>
<dbReference type="PANTHER" id="PTHR23257">
    <property type="entry name" value="SERINE-THREONINE PROTEIN KINASE"/>
    <property type="match status" value="1"/>
</dbReference>
<dbReference type="InterPro" id="IPR000719">
    <property type="entry name" value="Prot_kinase_dom"/>
</dbReference>
<feature type="domain" description="Protein kinase" evidence="2">
    <location>
        <begin position="1"/>
        <end position="177"/>
    </location>
</feature>
<dbReference type="InterPro" id="IPR050167">
    <property type="entry name" value="Ser_Thr_protein_kinase"/>
</dbReference>
<dbReference type="SUPFAM" id="SSF56112">
    <property type="entry name" value="Protein kinase-like (PK-like)"/>
    <property type="match status" value="1"/>
</dbReference>
<gene>
    <name evidence="3" type="ORF">BKA14_004126</name>
</gene>
<comment type="caution">
    <text evidence="3">The sequence shown here is derived from an EMBL/GenBank/DDBJ whole genome shotgun (WGS) entry which is preliminary data.</text>
</comment>
<dbReference type="GO" id="GO:0005737">
    <property type="term" value="C:cytoplasm"/>
    <property type="evidence" value="ECO:0007669"/>
    <property type="project" value="TreeGrafter"/>
</dbReference>
<dbReference type="RefSeq" id="WP_184952538.1">
    <property type="nucleotide sequence ID" value="NZ_BOMC01000053.1"/>
</dbReference>
<dbReference type="Gene3D" id="1.10.510.10">
    <property type="entry name" value="Transferase(Phosphotransferase) domain 1"/>
    <property type="match status" value="1"/>
</dbReference>
<dbReference type="GO" id="GO:0004674">
    <property type="term" value="F:protein serine/threonine kinase activity"/>
    <property type="evidence" value="ECO:0007669"/>
    <property type="project" value="UniProtKB-EC"/>
</dbReference>
<dbReference type="GO" id="GO:0007165">
    <property type="term" value="P:signal transduction"/>
    <property type="evidence" value="ECO:0007669"/>
    <property type="project" value="TreeGrafter"/>
</dbReference>
<proteinExistence type="predicted"/>
<accession>A0A7W7CVB8</accession>
<keyword evidence="3" id="KW-0808">Transferase</keyword>
<protein>
    <submittedName>
        <fullName evidence="3">Serine/threonine-protein kinase</fullName>
        <ecNumber evidence="3">2.7.11.1</ecNumber>
    </submittedName>
</protein>
<sequence length="422" mass="43147">MSDDSLRTCATGWSAAQARLAGAQAAAALAAAHEAGVTHLALTPDTIVVVRDSDPPVVRLTGFGTSGEERTAYSAPEVGGETPATSAADVYSLGTVLAELFPHLETELWDCWAVDPAARPTATEIASRLSVPPWEKAAAGPPREKPAVGLPREKPAVGLPREKPIAEQPLVVERAAVPSTVERDAELSAPPPSETRRSAVVKPVIAMAILLSVLVVGGLTAARGKDRSRAEAGSGAQRATSLSSAPGPSVIPSPGPTATTARALRATMAAHLPGGAGTLYLAMRDGKAMAYFCDGKKVEAWYHGTASNGRLNLAGRNGNVMTGDFSATSATGKVTFKSRSTSFKIPVVRKPSGLFRASGRVRNAKVDGTWIVLPDGTRTGVLVTGGVPGPAPDLDVAAATAMIGGSPTSAVEVDVETGAGMD</sequence>
<feature type="region of interest" description="Disordered" evidence="1">
    <location>
        <begin position="133"/>
        <end position="162"/>
    </location>
</feature>
<dbReference type="GO" id="GO:0005524">
    <property type="term" value="F:ATP binding"/>
    <property type="evidence" value="ECO:0007669"/>
    <property type="project" value="InterPro"/>
</dbReference>
<evidence type="ECO:0000313" key="3">
    <source>
        <dbReference type="EMBL" id="MBB4693978.1"/>
    </source>
</evidence>
<dbReference type="EC" id="2.7.11.1" evidence="3"/>
<dbReference type="PROSITE" id="PS50011">
    <property type="entry name" value="PROTEIN_KINASE_DOM"/>
    <property type="match status" value="1"/>
</dbReference>
<keyword evidence="4" id="KW-1185">Reference proteome</keyword>
<evidence type="ECO:0000313" key="4">
    <source>
        <dbReference type="Proteomes" id="UP000542742"/>
    </source>
</evidence>
<feature type="compositionally biased region" description="Basic and acidic residues" evidence="1">
    <location>
        <begin position="142"/>
        <end position="162"/>
    </location>
</feature>
<name>A0A7W7CVB8_9ACTN</name>
<dbReference type="InterPro" id="IPR011009">
    <property type="entry name" value="Kinase-like_dom_sf"/>
</dbReference>
<reference evidence="3 4" key="1">
    <citation type="submission" date="2020-08" db="EMBL/GenBank/DDBJ databases">
        <title>Sequencing the genomes of 1000 actinobacteria strains.</title>
        <authorList>
            <person name="Klenk H.-P."/>
        </authorList>
    </citation>
    <scope>NUCLEOTIDE SEQUENCE [LARGE SCALE GENOMIC DNA]</scope>
    <source>
        <strain evidence="3 4">DSM 45518</strain>
    </source>
</reference>
<dbReference type="Proteomes" id="UP000542742">
    <property type="component" value="Unassembled WGS sequence"/>
</dbReference>
<dbReference type="AlphaFoldDB" id="A0A7W7CVB8"/>
<feature type="compositionally biased region" description="Polar residues" evidence="1">
    <location>
        <begin position="237"/>
        <end position="246"/>
    </location>
</feature>
<dbReference type="PANTHER" id="PTHR23257:SF706">
    <property type="entry name" value="PROTO-ONCOGENE SERINE_THREONINE-PROTEIN KINASE MOS"/>
    <property type="match status" value="1"/>
</dbReference>
<feature type="region of interest" description="Disordered" evidence="1">
    <location>
        <begin position="224"/>
        <end position="258"/>
    </location>
</feature>
<evidence type="ECO:0000256" key="1">
    <source>
        <dbReference type="SAM" id="MobiDB-lite"/>
    </source>
</evidence>
<evidence type="ECO:0000259" key="2">
    <source>
        <dbReference type="PROSITE" id="PS50011"/>
    </source>
</evidence>
<organism evidence="3 4">
    <name type="scientific">Paractinoplanes abujensis</name>
    <dbReference type="NCBI Taxonomy" id="882441"/>
    <lineage>
        <taxon>Bacteria</taxon>
        <taxon>Bacillati</taxon>
        <taxon>Actinomycetota</taxon>
        <taxon>Actinomycetes</taxon>
        <taxon>Micromonosporales</taxon>
        <taxon>Micromonosporaceae</taxon>
        <taxon>Paractinoplanes</taxon>
    </lineage>
</organism>
<dbReference type="EMBL" id="JACHMF010000001">
    <property type="protein sequence ID" value="MBB4693978.1"/>
    <property type="molecule type" value="Genomic_DNA"/>
</dbReference>